<evidence type="ECO:0000313" key="1">
    <source>
        <dbReference type="EMBL" id="KIN04086.1"/>
    </source>
</evidence>
<dbReference type="AlphaFoldDB" id="A0A0C3H7C7"/>
<keyword evidence="2" id="KW-1185">Reference proteome</keyword>
<accession>A0A0C3H7C7</accession>
<sequence>MSTSWLVWRHVCGRRGEKRWATDGARGGCGCCQRAQPQRCRREGQLNWIAPGAQSNQSINAAVPIVPFGAHNCTRFARRRREKLPLCPISPAVAASSLIPPRAPTHSHAPHRNSAVNRADTSLVVVGSPAAWALTSAGRIRHRGSTRSA</sequence>
<protein>
    <submittedName>
        <fullName evidence="1">Uncharacterized protein</fullName>
    </submittedName>
</protein>
<dbReference type="HOGENOM" id="CLU_1750235_0_0_1"/>
<dbReference type="InParanoid" id="A0A0C3H7C7"/>
<dbReference type="Proteomes" id="UP000054321">
    <property type="component" value="Unassembled WGS sequence"/>
</dbReference>
<gene>
    <name evidence="1" type="ORF">OIDMADRAFT_26710</name>
</gene>
<dbReference type="EMBL" id="KN832873">
    <property type="protein sequence ID" value="KIN04086.1"/>
    <property type="molecule type" value="Genomic_DNA"/>
</dbReference>
<evidence type="ECO:0000313" key="2">
    <source>
        <dbReference type="Proteomes" id="UP000054321"/>
    </source>
</evidence>
<reference evidence="1 2" key="1">
    <citation type="submission" date="2014-04" db="EMBL/GenBank/DDBJ databases">
        <authorList>
            <consortium name="DOE Joint Genome Institute"/>
            <person name="Kuo A."/>
            <person name="Martino E."/>
            <person name="Perotto S."/>
            <person name="Kohler A."/>
            <person name="Nagy L.G."/>
            <person name="Floudas D."/>
            <person name="Copeland A."/>
            <person name="Barry K.W."/>
            <person name="Cichocki N."/>
            <person name="Veneault-Fourrey C."/>
            <person name="LaButti K."/>
            <person name="Lindquist E.A."/>
            <person name="Lipzen A."/>
            <person name="Lundell T."/>
            <person name="Morin E."/>
            <person name="Murat C."/>
            <person name="Sun H."/>
            <person name="Tunlid A."/>
            <person name="Henrissat B."/>
            <person name="Grigoriev I.V."/>
            <person name="Hibbett D.S."/>
            <person name="Martin F."/>
            <person name="Nordberg H.P."/>
            <person name="Cantor M.N."/>
            <person name="Hua S.X."/>
        </authorList>
    </citation>
    <scope>NUCLEOTIDE SEQUENCE [LARGE SCALE GENOMIC DNA]</scope>
    <source>
        <strain evidence="1 2">Zn</strain>
    </source>
</reference>
<name>A0A0C3H7C7_OIDMZ</name>
<reference evidence="2" key="2">
    <citation type="submission" date="2015-01" db="EMBL/GenBank/DDBJ databases">
        <title>Evolutionary Origins and Diversification of the Mycorrhizal Mutualists.</title>
        <authorList>
            <consortium name="DOE Joint Genome Institute"/>
            <consortium name="Mycorrhizal Genomics Consortium"/>
            <person name="Kohler A."/>
            <person name="Kuo A."/>
            <person name="Nagy L.G."/>
            <person name="Floudas D."/>
            <person name="Copeland A."/>
            <person name="Barry K.W."/>
            <person name="Cichocki N."/>
            <person name="Veneault-Fourrey C."/>
            <person name="LaButti K."/>
            <person name="Lindquist E.A."/>
            <person name="Lipzen A."/>
            <person name="Lundell T."/>
            <person name="Morin E."/>
            <person name="Murat C."/>
            <person name="Riley R."/>
            <person name="Ohm R."/>
            <person name="Sun H."/>
            <person name="Tunlid A."/>
            <person name="Henrissat B."/>
            <person name="Grigoriev I.V."/>
            <person name="Hibbett D.S."/>
            <person name="Martin F."/>
        </authorList>
    </citation>
    <scope>NUCLEOTIDE SEQUENCE [LARGE SCALE GENOMIC DNA]</scope>
    <source>
        <strain evidence="2">Zn</strain>
    </source>
</reference>
<organism evidence="1 2">
    <name type="scientific">Oidiodendron maius (strain Zn)</name>
    <dbReference type="NCBI Taxonomy" id="913774"/>
    <lineage>
        <taxon>Eukaryota</taxon>
        <taxon>Fungi</taxon>
        <taxon>Dikarya</taxon>
        <taxon>Ascomycota</taxon>
        <taxon>Pezizomycotina</taxon>
        <taxon>Leotiomycetes</taxon>
        <taxon>Leotiomycetes incertae sedis</taxon>
        <taxon>Myxotrichaceae</taxon>
        <taxon>Oidiodendron</taxon>
    </lineage>
</organism>
<proteinExistence type="predicted"/>